<accession>A0A7X6SXG2</accession>
<dbReference type="EMBL" id="JAAZHI010000248">
    <property type="protein sequence ID" value="NLA57125.1"/>
    <property type="molecule type" value="Genomic_DNA"/>
</dbReference>
<evidence type="ECO:0000313" key="2">
    <source>
        <dbReference type="EMBL" id="NLA57125.1"/>
    </source>
</evidence>
<dbReference type="InterPro" id="IPR036388">
    <property type="entry name" value="WH-like_DNA-bd_sf"/>
</dbReference>
<dbReference type="GO" id="GO:0097063">
    <property type="term" value="F:cadmium ion sensor activity"/>
    <property type="evidence" value="ECO:0007669"/>
    <property type="project" value="TreeGrafter"/>
</dbReference>
<dbReference type="PANTHER" id="PTHR39168">
    <property type="entry name" value="TRANSCRIPTIONAL REGULATOR-RELATED"/>
    <property type="match status" value="1"/>
</dbReference>
<gene>
    <name evidence="2" type="ORF">GX859_12700</name>
</gene>
<dbReference type="SMART" id="SM00418">
    <property type="entry name" value="HTH_ARSR"/>
    <property type="match status" value="1"/>
</dbReference>
<dbReference type="GO" id="GO:0032791">
    <property type="term" value="F:lead ion binding"/>
    <property type="evidence" value="ECO:0007669"/>
    <property type="project" value="TreeGrafter"/>
</dbReference>
<name>A0A7X6SXG2_9CORY</name>
<dbReference type="PRINTS" id="PR00778">
    <property type="entry name" value="HTHARSR"/>
</dbReference>
<dbReference type="GO" id="GO:0010288">
    <property type="term" value="P:response to lead ion"/>
    <property type="evidence" value="ECO:0007669"/>
    <property type="project" value="TreeGrafter"/>
</dbReference>
<evidence type="ECO:0000259" key="1">
    <source>
        <dbReference type="PROSITE" id="PS50987"/>
    </source>
</evidence>
<dbReference type="GO" id="GO:0003700">
    <property type="term" value="F:DNA-binding transcription factor activity"/>
    <property type="evidence" value="ECO:0007669"/>
    <property type="project" value="InterPro"/>
</dbReference>
<evidence type="ECO:0000313" key="3">
    <source>
        <dbReference type="Proteomes" id="UP000557899"/>
    </source>
</evidence>
<dbReference type="PROSITE" id="PS50987">
    <property type="entry name" value="HTH_ARSR_2"/>
    <property type="match status" value="1"/>
</dbReference>
<dbReference type="GO" id="GO:0046686">
    <property type="term" value="P:response to cadmium ion"/>
    <property type="evidence" value="ECO:0007669"/>
    <property type="project" value="TreeGrafter"/>
</dbReference>
<comment type="caution">
    <text evidence="2">The sequence shown here is derived from an EMBL/GenBank/DDBJ whole genome shotgun (WGS) entry which is preliminary data.</text>
</comment>
<dbReference type="AlphaFoldDB" id="A0A7X6SXG2"/>
<dbReference type="InterPro" id="IPR011991">
    <property type="entry name" value="ArsR-like_HTH"/>
</dbReference>
<dbReference type="PANTHER" id="PTHR39168:SF2">
    <property type="entry name" value="HTH-TYPE TRANSCRIPTIONAL REGULATOR CMTR"/>
    <property type="match status" value="1"/>
</dbReference>
<dbReference type="NCBIfam" id="NF033788">
    <property type="entry name" value="HTH_metalloreg"/>
    <property type="match status" value="1"/>
</dbReference>
<reference evidence="2 3" key="1">
    <citation type="journal article" date="2020" name="Biotechnol. Biofuels">
        <title>New insights from the biogas microbiome by comprehensive genome-resolved metagenomics of nearly 1600 species originating from multiple anaerobic digesters.</title>
        <authorList>
            <person name="Campanaro S."/>
            <person name="Treu L."/>
            <person name="Rodriguez-R L.M."/>
            <person name="Kovalovszki A."/>
            <person name="Ziels R.M."/>
            <person name="Maus I."/>
            <person name="Zhu X."/>
            <person name="Kougias P.G."/>
            <person name="Basile A."/>
            <person name="Luo G."/>
            <person name="Schluter A."/>
            <person name="Konstantinidis K.T."/>
            <person name="Angelidaki I."/>
        </authorList>
    </citation>
    <scope>NUCLEOTIDE SEQUENCE [LARGE SCALE GENOMIC DNA]</scope>
    <source>
        <strain evidence="2">AS15tlH2ME_198</strain>
    </source>
</reference>
<organism evidence="2 3">
    <name type="scientific">Corynebacterium humireducens</name>
    <dbReference type="NCBI Taxonomy" id="1223514"/>
    <lineage>
        <taxon>Bacteria</taxon>
        <taxon>Bacillati</taxon>
        <taxon>Actinomycetota</taxon>
        <taxon>Actinomycetes</taxon>
        <taxon>Mycobacteriales</taxon>
        <taxon>Corynebacteriaceae</taxon>
        <taxon>Corynebacterium</taxon>
    </lineage>
</organism>
<dbReference type="GO" id="GO:0003677">
    <property type="term" value="F:DNA binding"/>
    <property type="evidence" value="ECO:0007669"/>
    <property type="project" value="TreeGrafter"/>
</dbReference>
<protein>
    <submittedName>
        <fullName evidence="2">Winged helix-turn-helix transcriptional regulator</fullName>
    </submittedName>
</protein>
<dbReference type="InterPro" id="IPR036390">
    <property type="entry name" value="WH_DNA-bd_sf"/>
</dbReference>
<proteinExistence type="predicted"/>
<dbReference type="Gene3D" id="1.10.10.10">
    <property type="entry name" value="Winged helix-like DNA-binding domain superfamily/Winged helix DNA-binding domain"/>
    <property type="match status" value="1"/>
</dbReference>
<feature type="domain" description="HTH arsR-type" evidence="1">
    <location>
        <begin position="3"/>
        <end position="97"/>
    </location>
</feature>
<dbReference type="SUPFAM" id="SSF46785">
    <property type="entry name" value="Winged helix' DNA-binding domain"/>
    <property type="match status" value="1"/>
</dbReference>
<dbReference type="InterPro" id="IPR001845">
    <property type="entry name" value="HTH_ArsR_DNA-bd_dom"/>
</dbReference>
<dbReference type="InterPro" id="IPR052543">
    <property type="entry name" value="HTH_Metal-responsive_Reg"/>
</dbReference>
<dbReference type="Pfam" id="PF01022">
    <property type="entry name" value="HTH_5"/>
    <property type="match status" value="1"/>
</dbReference>
<dbReference type="Proteomes" id="UP000557899">
    <property type="component" value="Unassembled WGS sequence"/>
</dbReference>
<sequence length="114" mass="12043">MLNSDPRLDVMNRLGRAMADATRSRILLRLLDAPGYPGDLAATLGLTRANVSNHLACLRGCGIVTATPEGRRTRYDIADAHLAHALSVLLDTTLAVDESVPCLDPSCEVAGCAS</sequence>
<dbReference type="CDD" id="cd00090">
    <property type="entry name" value="HTH_ARSR"/>
    <property type="match status" value="1"/>
</dbReference>